<dbReference type="OMA" id="INYSADH"/>
<evidence type="ECO:0000313" key="12">
    <source>
        <dbReference type="EMBL" id="CDZ84079.1"/>
    </source>
</evidence>
<dbReference type="SMART" id="SM00155">
    <property type="entry name" value="PLDc"/>
    <property type="match status" value="2"/>
</dbReference>
<dbReference type="CDD" id="cd09159">
    <property type="entry name" value="PLDc_ybhO_like_2"/>
    <property type="match status" value="1"/>
</dbReference>
<reference evidence="13 14" key="2">
    <citation type="submission" date="2018-12" db="EMBL/GenBank/DDBJ databases">
        <authorList>
            <consortium name="Pathogen Informatics"/>
        </authorList>
    </citation>
    <scope>NUCLEOTIDE SEQUENCE [LARGE SCALE GENOMIC DNA]</scope>
    <source>
        <strain evidence="13 14">NCTC11075</strain>
    </source>
</reference>
<comment type="function">
    <text evidence="9">Catalyzes the phosphatidyl group transfer from one phosphatidylglycerol molecule to another to form cardiolipin (CL) (diphosphatidylglycerol) and glycerol.</text>
</comment>
<feature type="active site" evidence="9">
    <location>
        <position position="113"/>
    </location>
</feature>
<keyword evidence="7 9" id="KW-0594">Phospholipid biosynthesis</keyword>
<dbReference type="NCBIfam" id="NF008427">
    <property type="entry name" value="PRK11263.1"/>
    <property type="match status" value="1"/>
</dbReference>
<evidence type="ECO:0000259" key="11">
    <source>
        <dbReference type="PROSITE" id="PS50035"/>
    </source>
</evidence>
<dbReference type="GO" id="GO:0008808">
    <property type="term" value="F:cardiolipin synthase activity"/>
    <property type="evidence" value="ECO:0007669"/>
    <property type="project" value="InterPro"/>
</dbReference>
<keyword evidence="8 9" id="KW-1208">Phospholipid metabolism</keyword>
<dbReference type="Proteomes" id="UP000270272">
    <property type="component" value="Chromosome"/>
</dbReference>
<feature type="domain" description="PLD phosphodiesterase" evidence="11">
    <location>
        <begin position="285"/>
        <end position="312"/>
    </location>
</feature>
<dbReference type="EMBL" id="LK931336">
    <property type="protein sequence ID" value="CDZ84079.1"/>
    <property type="molecule type" value="Genomic_DNA"/>
</dbReference>
<keyword evidence="6 9" id="KW-0472">Membrane</keyword>
<evidence type="ECO:0000256" key="10">
    <source>
        <dbReference type="SAM" id="MobiDB-lite"/>
    </source>
</evidence>
<accession>A0A078LJ11</accession>
<feature type="region of interest" description="Disordered" evidence="10">
    <location>
        <begin position="392"/>
        <end position="413"/>
    </location>
</feature>
<dbReference type="FunFam" id="3.30.870.10:FF:000015">
    <property type="entry name" value="Cardiolipin synthase B"/>
    <property type="match status" value="1"/>
</dbReference>
<keyword evidence="1 9" id="KW-1003">Cell membrane</keyword>
<comment type="similarity">
    <text evidence="9">Belongs to the phospholipase D family. Cardiolipin synthase subfamily. ClsB sub-subfamily.</text>
</comment>
<feature type="active site" evidence="9">
    <location>
        <position position="292"/>
    </location>
</feature>
<dbReference type="GO" id="GO:0005886">
    <property type="term" value="C:plasma membrane"/>
    <property type="evidence" value="ECO:0007669"/>
    <property type="project" value="UniProtKB-SubCell"/>
</dbReference>
<reference evidence="12" key="1">
    <citation type="submission" date="2014-06" db="EMBL/GenBank/DDBJ databases">
        <authorList>
            <person name="Urmite Genomes Urmite Genomes"/>
        </authorList>
    </citation>
    <scope>NUCLEOTIDE SEQUENCE</scope>
</reference>
<dbReference type="PANTHER" id="PTHR21248">
    <property type="entry name" value="CARDIOLIPIN SYNTHASE"/>
    <property type="match status" value="1"/>
</dbReference>
<dbReference type="InterPro" id="IPR030872">
    <property type="entry name" value="Cardiolipin_synth_ClsB"/>
</dbReference>
<comment type="catalytic activity">
    <reaction evidence="9">
        <text>2 a 1,2-diacyl-sn-glycero-3-phospho-(1'-sn-glycerol) = a cardiolipin + glycerol</text>
        <dbReference type="Rhea" id="RHEA:31451"/>
        <dbReference type="ChEBI" id="CHEBI:17754"/>
        <dbReference type="ChEBI" id="CHEBI:62237"/>
        <dbReference type="ChEBI" id="CHEBI:64716"/>
    </reaction>
</comment>
<evidence type="ECO:0000313" key="14">
    <source>
        <dbReference type="Proteomes" id="UP000270272"/>
    </source>
</evidence>
<dbReference type="Gene3D" id="3.30.870.10">
    <property type="entry name" value="Endonuclease Chain A"/>
    <property type="match status" value="2"/>
</dbReference>
<dbReference type="PATRIC" id="fig|545.11.peg.644"/>
<keyword evidence="3 9" id="KW-0808">Transferase</keyword>
<dbReference type="PANTHER" id="PTHR21248:SF23">
    <property type="entry name" value="CARDIOLIPIN SYNTHASE B"/>
    <property type="match status" value="1"/>
</dbReference>
<keyword evidence="2 9" id="KW-0444">Lipid biosynthesis</keyword>
<dbReference type="FunFam" id="3.30.870.10:FF:000016">
    <property type="entry name" value="Cardiolipin synthase B"/>
    <property type="match status" value="1"/>
</dbReference>
<dbReference type="GeneID" id="45136243"/>
<dbReference type="SUPFAM" id="SSF56024">
    <property type="entry name" value="Phospholipase D/nuclease"/>
    <property type="match status" value="2"/>
</dbReference>
<evidence type="ECO:0000256" key="7">
    <source>
        <dbReference type="ARBA" id="ARBA00023209"/>
    </source>
</evidence>
<organism evidence="12">
    <name type="scientific">Citrobacter koseri</name>
    <name type="common">Citrobacter diversus</name>
    <dbReference type="NCBI Taxonomy" id="545"/>
    <lineage>
        <taxon>Bacteria</taxon>
        <taxon>Pseudomonadati</taxon>
        <taxon>Pseudomonadota</taxon>
        <taxon>Gammaproteobacteria</taxon>
        <taxon>Enterobacterales</taxon>
        <taxon>Enterobacteriaceae</taxon>
        <taxon>Citrobacter</taxon>
    </lineage>
</organism>
<dbReference type="InterPro" id="IPR025202">
    <property type="entry name" value="PLD-like_dom"/>
</dbReference>
<dbReference type="PROSITE" id="PS50035">
    <property type="entry name" value="PLD"/>
    <property type="match status" value="2"/>
</dbReference>
<dbReference type="GO" id="GO:0032049">
    <property type="term" value="P:cardiolipin biosynthetic process"/>
    <property type="evidence" value="ECO:0007669"/>
    <property type="project" value="InterPro"/>
</dbReference>
<feature type="active site" evidence="9">
    <location>
        <position position="297"/>
    </location>
</feature>
<comment type="subcellular location">
    <subcellularLocation>
        <location evidence="9">Cell membrane</location>
        <topology evidence="9">Peripheral membrane protein</topology>
    </subcellularLocation>
</comment>
<gene>
    <name evidence="13" type="primary">ybhO_1</name>
    <name evidence="9" type="synonym">clsB</name>
    <name evidence="12" type="ORF">BN1086_02214</name>
    <name evidence="13" type="ORF">NCTC11075_05063</name>
</gene>
<evidence type="ECO:0000256" key="8">
    <source>
        <dbReference type="ARBA" id="ARBA00023264"/>
    </source>
</evidence>
<evidence type="ECO:0000256" key="9">
    <source>
        <dbReference type="HAMAP-Rule" id="MF_01917"/>
    </source>
</evidence>
<evidence type="ECO:0000256" key="6">
    <source>
        <dbReference type="ARBA" id="ARBA00023136"/>
    </source>
</evidence>
<dbReference type="RefSeq" id="WP_012133187.1">
    <property type="nucleotide sequence ID" value="NZ_AP025640.1"/>
</dbReference>
<dbReference type="HAMAP" id="MF_01917">
    <property type="entry name" value="Cardiolipin_synth_ClsB"/>
    <property type="match status" value="1"/>
</dbReference>
<feature type="active site" evidence="9">
    <location>
        <position position="115"/>
    </location>
</feature>
<evidence type="ECO:0000256" key="3">
    <source>
        <dbReference type="ARBA" id="ARBA00022679"/>
    </source>
</evidence>
<feature type="domain" description="PLD phosphodiesterase" evidence="11">
    <location>
        <begin position="108"/>
        <end position="135"/>
    </location>
</feature>
<dbReference type="CDD" id="cd09110">
    <property type="entry name" value="PLDc_CLS_1"/>
    <property type="match status" value="1"/>
</dbReference>
<evidence type="ECO:0000256" key="5">
    <source>
        <dbReference type="ARBA" id="ARBA00023098"/>
    </source>
</evidence>
<evidence type="ECO:0000256" key="2">
    <source>
        <dbReference type="ARBA" id="ARBA00022516"/>
    </source>
</evidence>
<dbReference type="EMBL" id="LR134204">
    <property type="protein sequence ID" value="VEB94147.1"/>
    <property type="molecule type" value="Genomic_DNA"/>
</dbReference>
<sequence>MKCGWREGNQIQLLENGDQFYPAVFDAIAQAQQRIILETFIWFEDDVGKQLHAALLKAARRGVKAEVLLDGYGSPDLSEAFVGELTAAGIIFRYYDPRPPLFGMRTNLFRRMHRKIVVIDDRVAFVGGLNYSAEHMSDYGPEAKQDYAVRVEGPVVEDILQFELENLPGQSAARRWWRRHHRAEENRKPGEAQVLFIWRDNDEHRNDIERHYLKMLTQAKREVIIANAYFFPGYRLLHAMRKAARRGVRVKLVIQGEPDMPIVKVGARLLYNYLVKGGVHVYEYRRRPLHGKVALMDDHWATVGSSNLDPLSLSLNLEANVIIHDRTFNQTLRDNLNAIIANDCKQVDESMLPKRTWWNLSKSVLAFHFLRHFPALVGWLPAHTPHLAQVEPPAQPTMETQDRVEAENTGVKP</sequence>
<dbReference type="EC" id="2.7.8.-" evidence="9"/>
<evidence type="ECO:0000313" key="13">
    <source>
        <dbReference type="EMBL" id="VEB94147.1"/>
    </source>
</evidence>
<proteinExistence type="inferred from homology"/>
<dbReference type="InterPro" id="IPR001736">
    <property type="entry name" value="PLipase_D/transphosphatidylase"/>
</dbReference>
<feature type="active site" evidence="9">
    <location>
        <position position="120"/>
    </location>
</feature>
<dbReference type="Pfam" id="PF13091">
    <property type="entry name" value="PLDc_2"/>
    <property type="match status" value="2"/>
</dbReference>
<name>A0A078LJ11_CITKO</name>
<dbReference type="AlphaFoldDB" id="A0A078LJ11"/>
<keyword evidence="4" id="KW-0677">Repeat</keyword>
<feature type="active site" evidence="9">
    <location>
        <position position="290"/>
    </location>
</feature>
<keyword evidence="5 9" id="KW-0443">Lipid metabolism</keyword>
<evidence type="ECO:0000256" key="1">
    <source>
        <dbReference type="ARBA" id="ARBA00022475"/>
    </source>
</evidence>
<evidence type="ECO:0000256" key="4">
    <source>
        <dbReference type="ARBA" id="ARBA00022737"/>
    </source>
</evidence>
<protein>
    <recommendedName>
        <fullName evidence="9">Cardiolipin synthase B</fullName>
        <shortName evidence="9">CL synthase</shortName>
        <ecNumber evidence="9">2.7.8.-</ecNumber>
    </recommendedName>
</protein>